<evidence type="ECO:0000313" key="5">
    <source>
        <dbReference type="EMBL" id="GAA0630707.1"/>
    </source>
</evidence>
<evidence type="ECO:0000256" key="1">
    <source>
        <dbReference type="ARBA" id="ARBA00023015"/>
    </source>
</evidence>
<dbReference type="SUPFAM" id="SSF55781">
    <property type="entry name" value="GAF domain-like"/>
    <property type="match status" value="1"/>
</dbReference>
<accession>A0ABN1H6V9</accession>
<dbReference type="InterPro" id="IPR000792">
    <property type="entry name" value="Tscrpt_reg_LuxR_C"/>
</dbReference>
<dbReference type="RefSeq" id="WP_344607699.1">
    <property type="nucleotide sequence ID" value="NZ_BAAAHE010000038.1"/>
</dbReference>
<dbReference type="EMBL" id="BAAAHE010000038">
    <property type="protein sequence ID" value="GAA0630707.1"/>
    <property type="molecule type" value="Genomic_DNA"/>
</dbReference>
<proteinExistence type="predicted"/>
<dbReference type="CDD" id="cd06170">
    <property type="entry name" value="LuxR_C_like"/>
    <property type="match status" value="1"/>
</dbReference>
<dbReference type="PRINTS" id="PR00038">
    <property type="entry name" value="HTHLUXR"/>
</dbReference>
<dbReference type="InterPro" id="IPR029016">
    <property type="entry name" value="GAF-like_dom_sf"/>
</dbReference>
<evidence type="ECO:0000259" key="4">
    <source>
        <dbReference type="PROSITE" id="PS50043"/>
    </source>
</evidence>
<gene>
    <name evidence="5" type="ORF">GCM10009547_38170</name>
</gene>
<organism evidence="5 6">
    <name type="scientific">Sporichthya brevicatena</name>
    <dbReference type="NCBI Taxonomy" id="171442"/>
    <lineage>
        <taxon>Bacteria</taxon>
        <taxon>Bacillati</taxon>
        <taxon>Actinomycetota</taxon>
        <taxon>Actinomycetes</taxon>
        <taxon>Sporichthyales</taxon>
        <taxon>Sporichthyaceae</taxon>
        <taxon>Sporichthya</taxon>
    </lineage>
</organism>
<dbReference type="Gene3D" id="3.30.450.40">
    <property type="match status" value="1"/>
</dbReference>
<evidence type="ECO:0000313" key="6">
    <source>
        <dbReference type="Proteomes" id="UP001500957"/>
    </source>
</evidence>
<dbReference type="Pfam" id="PF00196">
    <property type="entry name" value="GerE"/>
    <property type="match status" value="1"/>
</dbReference>
<evidence type="ECO:0000256" key="3">
    <source>
        <dbReference type="ARBA" id="ARBA00023163"/>
    </source>
</evidence>
<keyword evidence="3" id="KW-0804">Transcription</keyword>
<dbReference type="Proteomes" id="UP001500957">
    <property type="component" value="Unassembled WGS sequence"/>
</dbReference>
<dbReference type="SMART" id="SM00421">
    <property type="entry name" value="HTH_LUXR"/>
    <property type="match status" value="1"/>
</dbReference>
<dbReference type="InterPro" id="IPR036388">
    <property type="entry name" value="WH-like_DNA-bd_sf"/>
</dbReference>
<dbReference type="PANTHER" id="PTHR44688:SF16">
    <property type="entry name" value="DNA-BINDING TRANSCRIPTIONAL ACTIVATOR DEVR_DOSR"/>
    <property type="match status" value="1"/>
</dbReference>
<evidence type="ECO:0000256" key="2">
    <source>
        <dbReference type="ARBA" id="ARBA00023125"/>
    </source>
</evidence>
<feature type="domain" description="HTH luxR-type" evidence="4">
    <location>
        <begin position="213"/>
        <end position="278"/>
    </location>
</feature>
<dbReference type="Gene3D" id="1.10.10.10">
    <property type="entry name" value="Winged helix-like DNA-binding domain superfamily/Winged helix DNA-binding domain"/>
    <property type="match status" value="1"/>
</dbReference>
<dbReference type="PROSITE" id="PS50043">
    <property type="entry name" value="HTH_LUXR_2"/>
    <property type="match status" value="1"/>
</dbReference>
<protein>
    <recommendedName>
        <fullName evidence="4">HTH luxR-type domain-containing protein</fullName>
    </recommendedName>
</protein>
<comment type="caution">
    <text evidence="5">The sequence shown here is derived from an EMBL/GenBank/DDBJ whole genome shotgun (WGS) entry which is preliminary data.</text>
</comment>
<name>A0ABN1H6V9_9ACTN</name>
<sequence>MPSDVPVVALPLDLAPYVTALRTAAGTDIAAGGICDGGPQMTLTTLVGNRSDRLKFLDVRRGQGLGGKALALSRPIWVADYWTAKGITHHYDEPVRAEGLRAMVAVPFSLPDGVQGVLYASNRKAMVMGDRVLDRVVDVTRRLETDARVSAEVERRLADLNPGSALHPGRRDQCLRDAHAELMLLRDDVAAAHRDRVDALLTRIAHAMSPDPTAPPPVRLTRRELDVLIQVATGASNAEVAERLGLTEATTKSYLQTASRKLDAGNRVESVANARRLGLLP</sequence>
<keyword evidence="6" id="KW-1185">Reference proteome</keyword>
<dbReference type="PANTHER" id="PTHR44688">
    <property type="entry name" value="DNA-BINDING TRANSCRIPTIONAL ACTIVATOR DEVR_DOSR"/>
    <property type="match status" value="1"/>
</dbReference>
<keyword evidence="1" id="KW-0805">Transcription regulation</keyword>
<reference evidence="5 6" key="1">
    <citation type="journal article" date="2019" name="Int. J. Syst. Evol. Microbiol.">
        <title>The Global Catalogue of Microorganisms (GCM) 10K type strain sequencing project: providing services to taxonomists for standard genome sequencing and annotation.</title>
        <authorList>
            <consortium name="The Broad Institute Genomics Platform"/>
            <consortium name="The Broad Institute Genome Sequencing Center for Infectious Disease"/>
            <person name="Wu L."/>
            <person name="Ma J."/>
        </authorList>
    </citation>
    <scope>NUCLEOTIDE SEQUENCE [LARGE SCALE GENOMIC DNA]</scope>
    <source>
        <strain evidence="5 6">JCM 10671</strain>
    </source>
</reference>
<keyword evidence="2" id="KW-0238">DNA-binding</keyword>
<dbReference type="InterPro" id="IPR016032">
    <property type="entry name" value="Sig_transdc_resp-reg_C-effctor"/>
</dbReference>
<dbReference type="SUPFAM" id="SSF46894">
    <property type="entry name" value="C-terminal effector domain of the bipartite response regulators"/>
    <property type="match status" value="1"/>
</dbReference>